<reference evidence="1" key="1">
    <citation type="submission" date="2014-11" db="EMBL/GenBank/DDBJ databases">
        <authorList>
            <person name="Amaro Gonzalez C."/>
        </authorList>
    </citation>
    <scope>NUCLEOTIDE SEQUENCE</scope>
</reference>
<dbReference type="AlphaFoldDB" id="A0A0E9UXU2"/>
<reference evidence="1" key="2">
    <citation type="journal article" date="2015" name="Fish Shellfish Immunol.">
        <title>Early steps in the European eel (Anguilla anguilla)-Vibrio vulnificus interaction in the gills: Role of the RtxA13 toxin.</title>
        <authorList>
            <person name="Callol A."/>
            <person name="Pajuelo D."/>
            <person name="Ebbesson L."/>
            <person name="Teles M."/>
            <person name="MacKenzie S."/>
            <person name="Amaro C."/>
        </authorList>
    </citation>
    <scope>NUCLEOTIDE SEQUENCE</scope>
</reference>
<accession>A0A0E9UXU2</accession>
<evidence type="ECO:0000313" key="1">
    <source>
        <dbReference type="EMBL" id="JAH70571.1"/>
    </source>
</evidence>
<organism evidence="1">
    <name type="scientific">Anguilla anguilla</name>
    <name type="common">European freshwater eel</name>
    <name type="synonym">Muraena anguilla</name>
    <dbReference type="NCBI Taxonomy" id="7936"/>
    <lineage>
        <taxon>Eukaryota</taxon>
        <taxon>Metazoa</taxon>
        <taxon>Chordata</taxon>
        <taxon>Craniata</taxon>
        <taxon>Vertebrata</taxon>
        <taxon>Euteleostomi</taxon>
        <taxon>Actinopterygii</taxon>
        <taxon>Neopterygii</taxon>
        <taxon>Teleostei</taxon>
        <taxon>Anguilliformes</taxon>
        <taxon>Anguillidae</taxon>
        <taxon>Anguilla</taxon>
    </lineage>
</organism>
<proteinExistence type="predicted"/>
<protein>
    <submittedName>
        <fullName evidence="1">Uncharacterized protein</fullName>
    </submittedName>
</protein>
<sequence length="51" mass="5549">MISEHVSGYANTFGESFISDESVVELMRPTGTVLSGPVRGLPRSLYGRNFS</sequence>
<name>A0A0E9UXU2_ANGAN</name>
<dbReference type="EMBL" id="GBXM01038006">
    <property type="protein sequence ID" value="JAH70571.1"/>
    <property type="molecule type" value="Transcribed_RNA"/>
</dbReference>